<dbReference type="AlphaFoldDB" id="A0A7S3NKM1"/>
<feature type="transmembrane region" description="Helical" evidence="2">
    <location>
        <begin position="182"/>
        <end position="200"/>
    </location>
</feature>
<accession>A0A7S3NKM1</accession>
<feature type="region of interest" description="Disordered" evidence="1">
    <location>
        <begin position="254"/>
        <end position="274"/>
    </location>
</feature>
<evidence type="ECO:0000256" key="1">
    <source>
        <dbReference type="SAM" id="MobiDB-lite"/>
    </source>
</evidence>
<protein>
    <submittedName>
        <fullName evidence="3">Uncharacterized protein</fullName>
    </submittedName>
</protein>
<reference evidence="3" key="1">
    <citation type="submission" date="2021-01" db="EMBL/GenBank/DDBJ databases">
        <authorList>
            <person name="Corre E."/>
            <person name="Pelletier E."/>
            <person name="Niang G."/>
            <person name="Scheremetjew M."/>
            <person name="Finn R."/>
            <person name="Kale V."/>
            <person name="Holt S."/>
            <person name="Cochrane G."/>
            <person name="Meng A."/>
            <person name="Brown T."/>
            <person name="Cohen L."/>
        </authorList>
    </citation>
    <scope>NUCLEOTIDE SEQUENCE</scope>
    <source>
        <strain evidence="3">CCMP1510</strain>
    </source>
</reference>
<feature type="compositionally biased region" description="Pro residues" evidence="1">
    <location>
        <begin position="264"/>
        <end position="274"/>
    </location>
</feature>
<organism evidence="3">
    <name type="scientific">Aureoumbra lagunensis</name>
    <dbReference type="NCBI Taxonomy" id="44058"/>
    <lineage>
        <taxon>Eukaryota</taxon>
        <taxon>Sar</taxon>
        <taxon>Stramenopiles</taxon>
        <taxon>Ochrophyta</taxon>
        <taxon>Pelagophyceae</taxon>
        <taxon>Pelagomonadales</taxon>
        <taxon>Aureoumbra</taxon>
    </lineage>
</organism>
<name>A0A7S3NKM1_9STRA</name>
<feature type="transmembrane region" description="Helical" evidence="2">
    <location>
        <begin position="60"/>
        <end position="84"/>
    </location>
</feature>
<feature type="transmembrane region" description="Helical" evidence="2">
    <location>
        <begin position="206"/>
        <end position="224"/>
    </location>
</feature>
<sequence length="274" mass="29638">MEAMEDGNKEEKRRRIPLFVGFTCGVLTCILISVVYLVGKGCHAAREAARRHERQVSDMMCCPTVWIIGLVGLPLTSAAVIASLSPMRDVVTALDASLGKCCCCFCSGRSAGTSIVIAIIVCAIGNTVLGIIDLCWIPWIHGLAAFCFFSSGYVIVGILTLSRSSDKRLTLFSLEASPALRYLKPFMLIMAILPIPIGFVDPFAGEWLAIATIGLALITVEFDIRNGNHLLFAPSLLTTTDVMASSDFNDEHHQRNGLSHQFDPAPPPSPLLDL</sequence>
<feature type="transmembrane region" description="Helical" evidence="2">
    <location>
        <begin position="16"/>
        <end position="39"/>
    </location>
</feature>
<evidence type="ECO:0000313" key="3">
    <source>
        <dbReference type="EMBL" id="CAE0374070.1"/>
    </source>
</evidence>
<dbReference type="EMBL" id="HBIJ01022726">
    <property type="protein sequence ID" value="CAE0374070.1"/>
    <property type="molecule type" value="Transcribed_RNA"/>
</dbReference>
<evidence type="ECO:0000256" key="2">
    <source>
        <dbReference type="SAM" id="Phobius"/>
    </source>
</evidence>
<keyword evidence="2" id="KW-0472">Membrane</keyword>
<keyword evidence="2" id="KW-1133">Transmembrane helix</keyword>
<proteinExistence type="predicted"/>
<feature type="transmembrane region" description="Helical" evidence="2">
    <location>
        <begin position="138"/>
        <end position="161"/>
    </location>
</feature>
<gene>
    <name evidence="3" type="ORF">ALAG00032_LOCUS14873</name>
</gene>
<feature type="transmembrane region" description="Helical" evidence="2">
    <location>
        <begin position="115"/>
        <end position="132"/>
    </location>
</feature>
<keyword evidence="2" id="KW-0812">Transmembrane</keyword>